<sequence>MDRILKTVINNKIDSMIEKVRDKFCQEFGECANTRTLSVESTVEQQIESSKNFDKHLNELETLIKQLKDDIEVLSKNADKQSTKEITTKEEKNRKNRESVNDEGYRTTGCPKISLIDYPDETLGTLKADAMDLNENPNNAIEDGKINQDNKSDASEMRNKKLGSLVNEQNFELYDKWAGIFKQATD</sequence>
<evidence type="ECO:0000256" key="1">
    <source>
        <dbReference type="SAM" id="MobiDB-lite"/>
    </source>
</evidence>
<name>A0A8R2CAB8_BOMMO</name>
<accession>A0A8R2CAB8</accession>
<reference evidence="3" key="1">
    <citation type="journal article" date="2008" name="Insect Biochem. Mol. Biol.">
        <title>The genome of a lepidopteran model insect, the silkworm Bombyx mori.</title>
        <authorList>
            <consortium name="International Silkworm Genome Consortium"/>
        </authorList>
    </citation>
    <scope>NUCLEOTIDE SEQUENCE [LARGE SCALE GENOMIC DNA]</scope>
    <source>
        <strain evidence="3">p50T</strain>
    </source>
</reference>
<dbReference type="Proteomes" id="UP000005204">
    <property type="component" value="Unassembled WGS sequence"/>
</dbReference>
<feature type="region of interest" description="Disordered" evidence="1">
    <location>
        <begin position="78"/>
        <end position="106"/>
    </location>
</feature>
<dbReference type="AlphaFoldDB" id="A0A8R2CAB8"/>
<feature type="compositionally biased region" description="Basic and acidic residues" evidence="1">
    <location>
        <begin position="142"/>
        <end position="155"/>
    </location>
</feature>
<protein>
    <submittedName>
        <fullName evidence="2">Uncharacterized protein</fullName>
    </submittedName>
</protein>
<reference evidence="2" key="2">
    <citation type="submission" date="2022-06" db="UniProtKB">
        <authorList>
            <consortium name="EnsemblMetazoa"/>
        </authorList>
    </citation>
    <scope>IDENTIFICATION</scope>
    <source>
        <strain evidence="2">p50T (Dazao)</strain>
    </source>
</reference>
<feature type="region of interest" description="Disordered" evidence="1">
    <location>
        <begin position="135"/>
        <end position="155"/>
    </location>
</feature>
<evidence type="ECO:0000313" key="3">
    <source>
        <dbReference type="Proteomes" id="UP000005204"/>
    </source>
</evidence>
<evidence type="ECO:0000313" key="2">
    <source>
        <dbReference type="EnsemblMetazoa" id="XP_012553328.1"/>
    </source>
</evidence>
<proteinExistence type="predicted"/>
<dbReference type="EnsemblMetazoa" id="XM_012697874.3">
    <property type="protein sequence ID" value="XP_012553328.1"/>
    <property type="gene ID" value="LOC101737850"/>
</dbReference>
<feature type="compositionally biased region" description="Basic and acidic residues" evidence="1">
    <location>
        <begin position="78"/>
        <end position="105"/>
    </location>
</feature>
<keyword evidence="3" id="KW-1185">Reference proteome</keyword>
<organism evidence="2 3">
    <name type="scientific">Bombyx mori</name>
    <name type="common">Silk moth</name>
    <dbReference type="NCBI Taxonomy" id="7091"/>
    <lineage>
        <taxon>Eukaryota</taxon>
        <taxon>Metazoa</taxon>
        <taxon>Ecdysozoa</taxon>
        <taxon>Arthropoda</taxon>
        <taxon>Hexapoda</taxon>
        <taxon>Insecta</taxon>
        <taxon>Pterygota</taxon>
        <taxon>Neoptera</taxon>
        <taxon>Endopterygota</taxon>
        <taxon>Lepidoptera</taxon>
        <taxon>Glossata</taxon>
        <taxon>Ditrysia</taxon>
        <taxon>Bombycoidea</taxon>
        <taxon>Bombycidae</taxon>
        <taxon>Bombycinae</taxon>
        <taxon>Bombyx</taxon>
    </lineage>
</organism>